<keyword evidence="8 11" id="KW-1133">Transmembrane helix</keyword>
<dbReference type="PANTHER" id="PTHR23072:SF0">
    <property type="entry name" value="GPI ETHANOLAMINE PHOSPHATE TRANSFERASE 2"/>
    <property type="match status" value="1"/>
</dbReference>
<evidence type="ECO:0000256" key="5">
    <source>
        <dbReference type="ARBA" id="ARBA00022679"/>
    </source>
</evidence>
<evidence type="ECO:0000256" key="7">
    <source>
        <dbReference type="ARBA" id="ARBA00022824"/>
    </source>
</evidence>
<dbReference type="EMBL" id="CAJHNH020002648">
    <property type="protein sequence ID" value="CAG5127325.1"/>
    <property type="molecule type" value="Genomic_DNA"/>
</dbReference>
<dbReference type="OrthoDB" id="272139at2759"/>
<feature type="transmembrane region" description="Helical" evidence="11">
    <location>
        <begin position="1015"/>
        <end position="1039"/>
    </location>
</feature>
<evidence type="ECO:0000256" key="4">
    <source>
        <dbReference type="ARBA" id="ARBA00022502"/>
    </source>
</evidence>
<accession>A0A8S3ZHD1</accession>
<dbReference type="AlphaFoldDB" id="A0A8S3ZHD1"/>
<feature type="transmembrane region" description="Helical" evidence="11">
    <location>
        <begin position="484"/>
        <end position="504"/>
    </location>
</feature>
<dbReference type="Pfam" id="PF01663">
    <property type="entry name" value="Phosphodiest"/>
    <property type="match status" value="1"/>
</dbReference>
<comment type="subcellular location">
    <subcellularLocation>
        <location evidence="1">Endoplasmic reticulum membrane</location>
        <topology evidence="1">Multi-pass membrane protein</topology>
    </subcellularLocation>
</comment>
<evidence type="ECO:0000313" key="14">
    <source>
        <dbReference type="EMBL" id="CAG5127325.1"/>
    </source>
</evidence>
<evidence type="ECO:0000313" key="15">
    <source>
        <dbReference type="Proteomes" id="UP000678393"/>
    </source>
</evidence>
<evidence type="ECO:0000256" key="6">
    <source>
        <dbReference type="ARBA" id="ARBA00022692"/>
    </source>
</evidence>
<dbReference type="InterPro" id="IPR017850">
    <property type="entry name" value="Alkaline_phosphatase_core_sf"/>
</dbReference>
<feature type="transmembrane region" description="Helical" evidence="11">
    <location>
        <begin position="971"/>
        <end position="987"/>
    </location>
</feature>
<evidence type="ECO:0000256" key="12">
    <source>
        <dbReference type="SAM" id="SignalP"/>
    </source>
</evidence>
<dbReference type="Gene3D" id="3.40.720.10">
    <property type="entry name" value="Alkaline Phosphatase, subunit A"/>
    <property type="match status" value="1"/>
</dbReference>
<dbReference type="Pfam" id="PF19316">
    <property type="entry name" value="PIGO_PIGG"/>
    <property type="match status" value="1"/>
</dbReference>
<dbReference type="GO" id="GO:0006506">
    <property type="term" value="P:GPI anchor biosynthetic process"/>
    <property type="evidence" value="ECO:0007669"/>
    <property type="project" value="UniProtKB-KW"/>
</dbReference>
<feature type="transmembrane region" description="Helical" evidence="11">
    <location>
        <begin position="525"/>
        <end position="548"/>
    </location>
</feature>
<keyword evidence="15" id="KW-1185">Reference proteome</keyword>
<dbReference type="PANTHER" id="PTHR23072">
    <property type="entry name" value="PHOSPHATIDYLINOSITOL GLYCAN-RELATED"/>
    <property type="match status" value="1"/>
</dbReference>
<dbReference type="SUPFAM" id="SSF53649">
    <property type="entry name" value="Alkaline phosphatase-like"/>
    <property type="match status" value="1"/>
</dbReference>
<keyword evidence="5" id="KW-0808">Transferase</keyword>
<evidence type="ECO:0000259" key="13">
    <source>
        <dbReference type="Pfam" id="PF19316"/>
    </source>
</evidence>
<dbReference type="InterPro" id="IPR045687">
    <property type="entry name" value="PIGG/GPI7_C"/>
</dbReference>
<organism evidence="14 15">
    <name type="scientific">Candidula unifasciata</name>
    <dbReference type="NCBI Taxonomy" id="100452"/>
    <lineage>
        <taxon>Eukaryota</taxon>
        <taxon>Metazoa</taxon>
        <taxon>Spiralia</taxon>
        <taxon>Lophotrochozoa</taxon>
        <taxon>Mollusca</taxon>
        <taxon>Gastropoda</taxon>
        <taxon>Heterobranchia</taxon>
        <taxon>Euthyneura</taxon>
        <taxon>Panpulmonata</taxon>
        <taxon>Eupulmonata</taxon>
        <taxon>Stylommatophora</taxon>
        <taxon>Helicina</taxon>
        <taxon>Helicoidea</taxon>
        <taxon>Geomitridae</taxon>
        <taxon>Candidula</taxon>
    </lineage>
</organism>
<dbReference type="InterPro" id="IPR039527">
    <property type="entry name" value="PIGG/GPI7"/>
</dbReference>
<feature type="transmembrane region" description="Helical" evidence="11">
    <location>
        <begin position="764"/>
        <end position="787"/>
    </location>
</feature>
<dbReference type="GO" id="GO:0051267">
    <property type="term" value="F:CP2 mannose-ethanolamine phosphotransferase activity"/>
    <property type="evidence" value="ECO:0007669"/>
    <property type="project" value="TreeGrafter"/>
</dbReference>
<feature type="transmembrane region" description="Helical" evidence="11">
    <location>
        <begin position="453"/>
        <end position="472"/>
    </location>
</feature>
<keyword evidence="4" id="KW-0337">GPI-anchor biosynthesis</keyword>
<evidence type="ECO:0000256" key="11">
    <source>
        <dbReference type="SAM" id="Phobius"/>
    </source>
</evidence>
<feature type="transmembrane region" description="Helical" evidence="11">
    <location>
        <begin position="735"/>
        <end position="752"/>
    </location>
</feature>
<feature type="transmembrane region" description="Helical" evidence="11">
    <location>
        <begin position="799"/>
        <end position="818"/>
    </location>
</feature>
<dbReference type="Proteomes" id="UP000678393">
    <property type="component" value="Unassembled WGS sequence"/>
</dbReference>
<name>A0A8S3ZHD1_9EUPU</name>
<feature type="transmembrane region" description="Helical" evidence="11">
    <location>
        <begin position="554"/>
        <end position="575"/>
    </location>
</feature>
<keyword evidence="9 11" id="KW-0472">Membrane</keyword>
<dbReference type="InterPro" id="IPR037674">
    <property type="entry name" value="PIG-G_N"/>
</dbReference>
<comment type="caution">
    <text evidence="14">The sequence shown here is derived from an EMBL/GenBank/DDBJ whole genome shotgun (WGS) entry which is preliminary data.</text>
</comment>
<evidence type="ECO:0000256" key="10">
    <source>
        <dbReference type="ARBA" id="ARBA00023180"/>
    </source>
</evidence>
<feature type="transmembrane region" description="Helical" evidence="11">
    <location>
        <begin position="691"/>
        <end position="708"/>
    </location>
</feature>
<feature type="chain" id="PRO_5035752792" description="GPI ethanolamine phosphate transferase 2 C-terminal domain-containing protein" evidence="12">
    <location>
        <begin position="16"/>
        <end position="1121"/>
    </location>
</feature>
<keyword evidence="7" id="KW-0256">Endoplasmic reticulum</keyword>
<comment type="pathway">
    <text evidence="2">Glycolipid biosynthesis; glycosylphosphatidylinositol-anchor biosynthesis.</text>
</comment>
<dbReference type="CDD" id="cd16024">
    <property type="entry name" value="GPI_EPT_2"/>
    <property type="match status" value="1"/>
</dbReference>
<gene>
    <name evidence="14" type="ORF">CUNI_LOCUS12883</name>
</gene>
<feature type="transmembrane region" description="Helical" evidence="11">
    <location>
        <begin position="1051"/>
        <end position="1076"/>
    </location>
</feature>
<feature type="signal peptide" evidence="12">
    <location>
        <begin position="1"/>
        <end position="15"/>
    </location>
</feature>
<evidence type="ECO:0000256" key="1">
    <source>
        <dbReference type="ARBA" id="ARBA00004477"/>
    </source>
</evidence>
<proteinExistence type="inferred from homology"/>
<dbReference type="InterPro" id="IPR002591">
    <property type="entry name" value="Phosphodiest/P_Trfase"/>
</dbReference>
<evidence type="ECO:0000256" key="9">
    <source>
        <dbReference type="ARBA" id="ARBA00023136"/>
    </source>
</evidence>
<evidence type="ECO:0000256" key="2">
    <source>
        <dbReference type="ARBA" id="ARBA00004687"/>
    </source>
</evidence>
<keyword evidence="12" id="KW-0732">Signal</keyword>
<keyword evidence="10" id="KW-0325">Glycoprotein</keyword>
<dbReference type="GO" id="GO:0005789">
    <property type="term" value="C:endoplasmic reticulum membrane"/>
    <property type="evidence" value="ECO:0007669"/>
    <property type="project" value="UniProtKB-SubCell"/>
</dbReference>
<feature type="transmembrane region" description="Helical" evidence="11">
    <location>
        <begin position="1096"/>
        <end position="1119"/>
    </location>
</feature>
<sequence length="1121" mass="124849">MKLLILFHLLSLVFALALFMRAFFPVKNVSRGFSTQKVKLTQGESSLSNTSHGSYRRLVLMVIDALRADFAFGPLNYFPKTFETIRKGHGLQFIARTNPPTVTLPRIKAITTGSTPSFIDVALNFGSPALEEDNIITQMKRHGRQIVFFGDDTWINLFPQHFERSDGTTSFYVSDYTEVDRNVTRHLKQELYKPTWDVMILHYLGLDHIGHIAGPSSPLVKPKLAEMDDIIRQIYNAMEQWDGPSLLVVCGDHGMSDQGGHGGATAGEISVPVLFLSPQIVNRDSKHVASISQADLCPTLSVLLGLPIPKNNLGKVIPEALIGYSLPEKVSVLHQNAIQAVQILKSYVHDLEKESSFMLYSKAKHQYHKWLAARNSTLATAWADEGQILLSMYSQSLALLAEKVTSLSTQYDTYAMSVSIALLWMLLVSLIISHMKKSPTRHSLALSRYASHLITAIGAAVLSHITMCTAVGVPSELLCQTTQISFITQMLVGVIFVTCLLVILTEVPQCESLPRQYQTLVEKMTFVEAFLLIGTLAHAFTLVSSSFVEEEHQTMYFLTTTVHLLLLVQTVTFLLNSYRRKYPSSTIKNAIDMSHNTYERVITGEDINNSCRKISLESVQPECDRNIQVCNSTPSGHYSGSAAAEPRHWSARTVDKEVSDCLHVGKALGKSDKPKGGDSKGNVYCISSKEFLHVSASIICVLVLLRVLRRWNQTGNKWIDVPDFGDWLILAENKMYLSLVAVFSMMIIGASQGRHLKRVQSMSVNLALCTAYLYRVAGESLFFPSSWFLSARGILEARASFFFMGITVVLSLLPTNCFKLDDVQQRPKTLPAIEGQTSKLKKAAYVPVLSRHTESPHCQVSERDLVGQSSKKTTLSHEAAQASSFIARQKKTTSSVSRSSCGTSRSSGQMQDEETVSFSMHQRLRGVAAAFLCFMCLVLRPHNLPVVAVMSLVEQMMTPVVIRFRMQPTYIVLYCLWMGQAFFFFQGNSNSLSTLDLTTGYTGLEEFTPAMTGPLLALATYAGTIFWIVTFLRIVCLMCDKDYKCSEYRYVLLPSVLTGACSTLLLSRALPASIYTVLMSTQRYHLFVWTVFSPKLLYEGANTAVTCVLSLLLLIWSMFQT</sequence>
<protein>
    <recommendedName>
        <fullName evidence="13">GPI ethanolamine phosphate transferase 2 C-terminal domain-containing protein</fullName>
    </recommendedName>
</protein>
<reference evidence="14" key="1">
    <citation type="submission" date="2021-04" db="EMBL/GenBank/DDBJ databases">
        <authorList>
            <consortium name="Molecular Ecology Group"/>
        </authorList>
    </citation>
    <scope>NUCLEOTIDE SEQUENCE</scope>
</reference>
<evidence type="ECO:0000256" key="8">
    <source>
        <dbReference type="ARBA" id="ARBA00022989"/>
    </source>
</evidence>
<feature type="transmembrane region" description="Helical" evidence="11">
    <location>
        <begin position="414"/>
        <end position="432"/>
    </location>
</feature>
<keyword evidence="6 11" id="KW-0812">Transmembrane</keyword>
<comment type="similarity">
    <text evidence="3">Belongs to the PIGG/PIGN/PIGO family. PIGG subfamily.</text>
</comment>
<feature type="domain" description="GPI ethanolamine phosphate transferase 2 C-terminal" evidence="13">
    <location>
        <begin position="927"/>
        <end position="1103"/>
    </location>
</feature>
<evidence type="ECO:0000256" key="3">
    <source>
        <dbReference type="ARBA" id="ARBA00005315"/>
    </source>
</evidence>